<dbReference type="EMBL" id="JANPWB010000011">
    <property type="protein sequence ID" value="KAJ1130907.1"/>
    <property type="molecule type" value="Genomic_DNA"/>
</dbReference>
<evidence type="ECO:0000256" key="1">
    <source>
        <dbReference type="SAM" id="MobiDB-lite"/>
    </source>
</evidence>
<feature type="compositionally biased region" description="Basic and acidic residues" evidence="1">
    <location>
        <begin position="63"/>
        <end position="77"/>
    </location>
</feature>
<comment type="caution">
    <text evidence="2">The sequence shown here is derived from an EMBL/GenBank/DDBJ whole genome shotgun (WGS) entry which is preliminary data.</text>
</comment>
<dbReference type="AlphaFoldDB" id="A0AAV7PUH8"/>
<dbReference type="Proteomes" id="UP001066276">
    <property type="component" value="Chromosome 7"/>
</dbReference>
<name>A0AAV7PUH8_PLEWA</name>
<evidence type="ECO:0000313" key="3">
    <source>
        <dbReference type="Proteomes" id="UP001066276"/>
    </source>
</evidence>
<organism evidence="2 3">
    <name type="scientific">Pleurodeles waltl</name>
    <name type="common">Iberian ribbed newt</name>
    <dbReference type="NCBI Taxonomy" id="8319"/>
    <lineage>
        <taxon>Eukaryota</taxon>
        <taxon>Metazoa</taxon>
        <taxon>Chordata</taxon>
        <taxon>Craniata</taxon>
        <taxon>Vertebrata</taxon>
        <taxon>Euteleostomi</taxon>
        <taxon>Amphibia</taxon>
        <taxon>Batrachia</taxon>
        <taxon>Caudata</taxon>
        <taxon>Salamandroidea</taxon>
        <taxon>Salamandridae</taxon>
        <taxon>Pleurodelinae</taxon>
        <taxon>Pleurodeles</taxon>
    </lineage>
</organism>
<accession>A0AAV7PUH8</accession>
<feature type="region of interest" description="Disordered" evidence="1">
    <location>
        <begin position="98"/>
        <end position="130"/>
    </location>
</feature>
<evidence type="ECO:0000313" key="2">
    <source>
        <dbReference type="EMBL" id="KAJ1130907.1"/>
    </source>
</evidence>
<proteinExistence type="predicted"/>
<feature type="region of interest" description="Disordered" evidence="1">
    <location>
        <begin position="60"/>
        <end position="79"/>
    </location>
</feature>
<protein>
    <submittedName>
        <fullName evidence="2">Uncharacterized protein</fullName>
    </submittedName>
</protein>
<sequence length="140" mass="15523">MLAKFACSTQQKSDSGLESLVVHMREGKASKNREQTALRGSVRKASKGGLDWLSELPNRCAPRRGETSRSRRQDSHQCTKKLQCATGKWNTPRSRERLTMNRAGPQACPRVKSPKPSAAQPGSRSTARLHTVIIVNKQDI</sequence>
<gene>
    <name evidence="2" type="ORF">NDU88_009251</name>
</gene>
<reference evidence="2" key="1">
    <citation type="journal article" date="2022" name="bioRxiv">
        <title>Sequencing and chromosome-scale assembly of the giantPleurodeles waltlgenome.</title>
        <authorList>
            <person name="Brown T."/>
            <person name="Elewa A."/>
            <person name="Iarovenko S."/>
            <person name="Subramanian E."/>
            <person name="Araus A.J."/>
            <person name="Petzold A."/>
            <person name="Susuki M."/>
            <person name="Suzuki K.-i.T."/>
            <person name="Hayashi T."/>
            <person name="Toyoda A."/>
            <person name="Oliveira C."/>
            <person name="Osipova E."/>
            <person name="Leigh N.D."/>
            <person name="Simon A."/>
            <person name="Yun M.H."/>
        </authorList>
    </citation>
    <scope>NUCLEOTIDE SEQUENCE</scope>
    <source>
        <strain evidence="2">20211129_DDA</strain>
        <tissue evidence="2">Liver</tissue>
    </source>
</reference>
<keyword evidence="3" id="KW-1185">Reference proteome</keyword>